<feature type="chain" id="PRO_5031093615" evidence="1">
    <location>
        <begin position="22"/>
        <end position="392"/>
    </location>
</feature>
<evidence type="ECO:0000313" key="3">
    <source>
        <dbReference type="EMBL" id="MBB3841161.1"/>
    </source>
</evidence>
<accession>A0A7W5ZQM8</accession>
<feature type="signal peptide" evidence="1">
    <location>
        <begin position="1"/>
        <end position="21"/>
    </location>
</feature>
<organism evidence="3 4">
    <name type="scientific">Runella defluvii</name>
    <dbReference type="NCBI Taxonomy" id="370973"/>
    <lineage>
        <taxon>Bacteria</taxon>
        <taxon>Pseudomonadati</taxon>
        <taxon>Bacteroidota</taxon>
        <taxon>Cytophagia</taxon>
        <taxon>Cytophagales</taxon>
        <taxon>Spirosomataceae</taxon>
        <taxon>Runella</taxon>
    </lineage>
</organism>
<dbReference type="SUPFAM" id="SSF50939">
    <property type="entry name" value="Sialidases"/>
    <property type="match status" value="1"/>
</dbReference>
<feature type="domain" description="Sialidase" evidence="2">
    <location>
        <begin position="201"/>
        <end position="368"/>
    </location>
</feature>
<dbReference type="EMBL" id="JACIBY010000014">
    <property type="protein sequence ID" value="MBB3841161.1"/>
    <property type="molecule type" value="Genomic_DNA"/>
</dbReference>
<keyword evidence="1" id="KW-0732">Signal</keyword>
<dbReference type="PANTHER" id="PTHR43752:SF2">
    <property type="entry name" value="BNR_ASP-BOX REPEAT FAMILY PROTEIN"/>
    <property type="match status" value="1"/>
</dbReference>
<evidence type="ECO:0000259" key="2">
    <source>
        <dbReference type="Pfam" id="PF13088"/>
    </source>
</evidence>
<name>A0A7W5ZQM8_9BACT</name>
<proteinExistence type="predicted"/>
<sequence>MKSHFSFFLFAFICLLQSTFAQSPIVQSTLIFPPQEKHVHGSSLVALPNGDFLSVWFYGSGERTADDVKIMGSRLKKGQTKWSEPFEMADTPLLPDCNPVLFLNQKGTLFLVWIAVQANQWEQSILRFKTSTDYNGNGAPVWNWQDNILLKPDDRFAKEVAEKFKKLPEYTAGWAGYAPKYDNMVIEAAKDATKRSIGWMTRIKPLQFENGRLVLPLYSDGYNFSMMAISDDFGATWRPSLPLVGRGPIQPALAVRKNGNLIAYLRDSGDAPTRVHVSESSDQGESWTASVKSDIPNTASVELLNLQDGRLAFLGNDIEDGRYRVSLYLSDDEGKTWKWKTRLEDHPRDKGGYSYPCLIQTPDGLLHITYSAHADNKNKSIKYVVVNPKRIN</sequence>
<dbReference type="InterPro" id="IPR036278">
    <property type="entry name" value="Sialidase_sf"/>
</dbReference>
<dbReference type="AlphaFoldDB" id="A0A7W5ZQM8"/>
<dbReference type="Gene3D" id="2.120.10.10">
    <property type="match status" value="1"/>
</dbReference>
<evidence type="ECO:0000256" key="1">
    <source>
        <dbReference type="SAM" id="SignalP"/>
    </source>
</evidence>
<reference evidence="3 4" key="1">
    <citation type="submission" date="2020-08" db="EMBL/GenBank/DDBJ databases">
        <title>Genomic Encyclopedia of Type Strains, Phase IV (KMG-IV): sequencing the most valuable type-strain genomes for metagenomic binning, comparative biology and taxonomic classification.</title>
        <authorList>
            <person name="Goeker M."/>
        </authorList>
    </citation>
    <scope>NUCLEOTIDE SEQUENCE [LARGE SCALE GENOMIC DNA]</scope>
    <source>
        <strain evidence="3 4">DSM 17976</strain>
    </source>
</reference>
<comment type="caution">
    <text evidence="3">The sequence shown here is derived from an EMBL/GenBank/DDBJ whole genome shotgun (WGS) entry which is preliminary data.</text>
</comment>
<dbReference type="Proteomes" id="UP000541352">
    <property type="component" value="Unassembled WGS sequence"/>
</dbReference>
<gene>
    <name evidence="3" type="ORF">FHS57_005182</name>
</gene>
<dbReference type="InterPro" id="IPR011040">
    <property type="entry name" value="Sialidase"/>
</dbReference>
<protein>
    <submittedName>
        <fullName evidence="3">Putative neuraminidase</fullName>
    </submittedName>
</protein>
<dbReference type="CDD" id="cd15482">
    <property type="entry name" value="Sialidase_non-viral"/>
    <property type="match status" value="1"/>
</dbReference>
<dbReference type="Pfam" id="PF13088">
    <property type="entry name" value="BNR_2"/>
    <property type="match status" value="2"/>
</dbReference>
<evidence type="ECO:0000313" key="4">
    <source>
        <dbReference type="Proteomes" id="UP000541352"/>
    </source>
</evidence>
<dbReference type="RefSeq" id="WP_183978644.1">
    <property type="nucleotide sequence ID" value="NZ_JACIBY010000014.1"/>
</dbReference>
<feature type="domain" description="Sialidase" evidence="2">
    <location>
        <begin position="50"/>
        <end position="145"/>
    </location>
</feature>
<dbReference type="PANTHER" id="PTHR43752">
    <property type="entry name" value="BNR/ASP-BOX REPEAT FAMILY PROTEIN"/>
    <property type="match status" value="1"/>
</dbReference>
<keyword evidence="4" id="KW-1185">Reference proteome</keyword>